<dbReference type="WBParaSite" id="Pan_g19290.t1">
    <property type="protein sequence ID" value="Pan_g19290.t1"/>
    <property type="gene ID" value="Pan_g19290"/>
</dbReference>
<sequence length="215" mass="24617">MVECIYTDSMSAISAFFVIFSDSNILIITMVILNEKLLKIKLPNVYRFGATIVMNDVKQGLLHAYIRHRRQWEFVIPGLNHLHAQLPREVQSLFNDIATSKLHSINRANAEHKLTLVMATAEKEVNNALQQAQYRMLSYVETHLSSTCTATLGCNQHGQLQPRITVPFGRGTRTLVLGTINANPSQNRRTDYIRNITTMYFEMPARKRCHIKRCN</sequence>
<evidence type="ECO:0000313" key="2">
    <source>
        <dbReference type="Proteomes" id="UP000492821"/>
    </source>
</evidence>
<reference evidence="3" key="2">
    <citation type="submission" date="2020-10" db="UniProtKB">
        <authorList>
            <consortium name="WormBaseParasite"/>
        </authorList>
    </citation>
    <scope>IDENTIFICATION</scope>
</reference>
<organism evidence="2 3">
    <name type="scientific">Panagrellus redivivus</name>
    <name type="common">Microworm</name>
    <dbReference type="NCBI Taxonomy" id="6233"/>
    <lineage>
        <taxon>Eukaryota</taxon>
        <taxon>Metazoa</taxon>
        <taxon>Ecdysozoa</taxon>
        <taxon>Nematoda</taxon>
        <taxon>Chromadorea</taxon>
        <taxon>Rhabditida</taxon>
        <taxon>Tylenchina</taxon>
        <taxon>Panagrolaimomorpha</taxon>
        <taxon>Panagrolaimoidea</taxon>
        <taxon>Panagrolaimidae</taxon>
        <taxon>Panagrellus</taxon>
    </lineage>
</organism>
<proteinExistence type="predicted"/>
<feature type="transmembrane region" description="Helical" evidence="1">
    <location>
        <begin position="12"/>
        <end position="33"/>
    </location>
</feature>
<keyword evidence="1" id="KW-0812">Transmembrane</keyword>
<evidence type="ECO:0000313" key="3">
    <source>
        <dbReference type="WBParaSite" id="Pan_g19290.t1"/>
    </source>
</evidence>
<dbReference type="Proteomes" id="UP000492821">
    <property type="component" value="Unassembled WGS sequence"/>
</dbReference>
<dbReference type="AlphaFoldDB" id="A0A7E4VCT8"/>
<keyword evidence="1" id="KW-1133">Transmembrane helix</keyword>
<evidence type="ECO:0000256" key="1">
    <source>
        <dbReference type="SAM" id="Phobius"/>
    </source>
</evidence>
<keyword evidence="2" id="KW-1185">Reference proteome</keyword>
<reference evidence="2" key="1">
    <citation type="journal article" date="2013" name="Genetics">
        <title>The draft genome and transcriptome of Panagrellus redivivus are shaped by the harsh demands of a free-living lifestyle.</title>
        <authorList>
            <person name="Srinivasan J."/>
            <person name="Dillman A.R."/>
            <person name="Macchietto M.G."/>
            <person name="Heikkinen L."/>
            <person name="Lakso M."/>
            <person name="Fracchia K.M."/>
            <person name="Antoshechkin I."/>
            <person name="Mortazavi A."/>
            <person name="Wong G."/>
            <person name="Sternberg P.W."/>
        </authorList>
    </citation>
    <scope>NUCLEOTIDE SEQUENCE [LARGE SCALE GENOMIC DNA]</scope>
    <source>
        <strain evidence="2">MT8872</strain>
    </source>
</reference>
<keyword evidence="1" id="KW-0472">Membrane</keyword>
<protein>
    <submittedName>
        <fullName evidence="3">Helitron_like_N domain-containing protein</fullName>
    </submittedName>
</protein>
<accession>A0A7E4VCT8</accession>
<name>A0A7E4VCT8_PANRE</name>